<evidence type="ECO:0000313" key="6">
    <source>
        <dbReference type="EMBL" id="MBB2990753.1"/>
    </source>
</evidence>
<dbReference type="SUPFAM" id="SSF55729">
    <property type="entry name" value="Acyl-CoA N-acyltransferases (Nat)"/>
    <property type="match status" value="1"/>
</dbReference>
<comment type="subunit">
    <text evidence="4">Monomer.</text>
</comment>
<feature type="binding site" evidence="4">
    <location>
        <position position="224"/>
    </location>
    <ligand>
        <name>1D-myo-inositol 2-(L-cysteinylamino)-2-deoxy-alpha-D-glucopyranoside</name>
        <dbReference type="ChEBI" id="CHEBI:58887"/>
    </ligand>
</feature>
<dbReference type="GO" id="GO:0035447">
    <property type="term" value="F:mycothiol synthase activity"/>
    <property type="evidence" value="ECO:0007669"/>
    <property type="project" value="UniProtKB-UniRule"/>
</dbReference>
<keyword evidence="7" id="KW-1185">Reference proteome</keyword>
<dbReference type="InterPro" id="IPR050276">
    <property type="entry name" value="MshD_Acetyltransferase"/>
</dbReference>
<organism evidence="6 7">
    <name type="scientific">Mycolicibacterium iranicum</name>
    <name type="common">Mycobacterium iranicum</name>
    <dbReference type="NCBI Taxonomy" id="912594"/>
    <lineage>
        <taxon>Bacteria</taxon>
        <taxon>Bacillati</taxon>
        <taxon>Actinomycetota</taxon>
        <taxon>Actinomycetes</taxon>
        <taxon>Mycobacteriales</taxon>
        <taxon>Mycobacteriaceae</taxon>
        <taxon>Mycolicibacterium</taxon>
    </lineage>
</organism>
<dbReference type="GO" id="GO:0008999">
    <property type="term" value="F:protein-N-terminal-alanine acetyltransferase activity"/>
    <property type="evidence" value="ECO:0007669"/>
    <property type="project" value="TreeGrafter"/>
</dbReference>
<dbReference type="NCBIfam" id="TIGR03448">
    <property type="entry name" value="mycothiol_MshD"/>
    <property type="match status" value="1"/>
</dbReference>
<evidence type="ECO:0000256" key="3">
    <source>
        <dbReference type="ARBA" id="ARBA00023315"/>
    </source>
</evidence>
<protein>
    <recommendedName>
        <fullName evidence="4">Mycothiol acetyltransferase</fullName>
        <shortName evidence="4">MSH acetyltransferase</shortName>
        <ecNumber evidence="4">2.3.1.189</ecNumber>
    </recommendedName>
    <alternativeName>
        <fullName evidence="4">Mycothiol synthase</fullName>
    </alternativeName>
</protein>
<dbReference type="InterPro" id="IPR016181">
    <property type="entry name" value="Acyl_CoA_acyltransferase"/>
</dbReference>
<evidence type="ECO:0000256" key="2">
    <source>
        <dbReference type="ARBA" id="ARBA00022737"/>
    </source>
</evidence>
<feature type="binding site" evidence="4">
    <location>
        <begin position="280"/>
        <end position="285"/>
    </location>
    <ligand>
        <name>acetyl-CoA</name>
        <dbReference type="ChEBI" id="CHEBI:57288"/>
        <label>2</label>
    </ligand>
</feature>
<keyword evidence="1 4" id="KW-0808">Transferase</keyword>
<evidence type="ECO:0000256" key="1">
    <source>
        <dbReference type="ARBA" id="ARBA00022679"/>
    </source>
</evidence>
<dbReference type="CDD" id="cd04301">
    <property type="entry name" value="NAT_SF"/>
    <property type="match status" value="2"/>
</dbReference>
<comment type="caution">
    <text evidence="6">The sequence shown here is derived from an EMBL/GenBank/DDBJ whole genome shotgun (WGS) entry which is preliminary data.</text>
</comment>
<evidence type="ECO:0000256" key="4">
    <source>
        <dbReference type="HAMAP-Rule" id="MF_01698"/>
    </source>
</evidence>
<feature type="binding site" evidence="4">
    <location>
        <position position="275"/>
    </location>
    <ligand>
        <name>1D-myo-inositol 2-(L-cysteinylamino)-2-deoxy-alpha-D-glucopyranoside</name>
        <dbReference type="ChEBI" id="CHEBI:58887"/>
    </ligand>
</feature>
<dbReference type="HAMAP" id="MF_01698">
    <property type="entry name" value="MshD"/>
    <property type="match status" value="1"/>
</dbReference>
<dbReference type="InterPro" id="IPR017813">
    <property type="entry name" value="Mycothiol_AcTrfase"/>
</dbReference>
<feature type="binding site" evidence="4">
    <location>
        <begin position="84"/>
        <end position="86"/>
    </location>
    <ligand>
        <name>acetyl-CoA</name>
        <dbReference type="ChEBI" id="CHEBI:57288"/>
        <label>1</label>
    </ligand>
</feature>
<dbReference type="GO" id="GO:0010125">
    <property type="term" value="P:mycothiol biosynthetic process"/>
    <property type="evidence" value="ECO:0007669"/>
    <property type="project" value="UniProtKB-UniRule"/>
</dbReference>
<dbReference type="PROSITE" id="PS51186">
    <property type="entry name" value="GNAT"/>
    <property type="match status" value="2"/>
</dbReference>
<evidence type="ECO:0000259" key="5">
    <source>
        <dbReference type="PROSITE" id="PS51186"/>
    </source>
</evidence>
<feature type="binding site" evidence="4">
    <location>
        <begin position="236"/>
        <end position="238"/>
    </location>
    <ligand>
        <name>acetyl-CoA</name>
        <dbReference type="ChEBI" id="CHEBI:57288"/>
        <label>2</label>
    </ligand>
</feature>
<name>A0A839Q5J2_MYCIR</name>
<keyword evidence="2 4" id="KW-0677">Repeat</keyword>
<reference evidence="6 7" key="1">
    <citation type="submission" date="2020-08" db="EMBL/GenBank/DDBJ databases">
        <title>The Agave Microbiome: Exploring the role of microbial communities in plant adaptations to desert environments.</title>
        <authorList>
            <person name="Partida-Martinez L.P."/>
        </authorList>
    </citation>
    <scope>NUCLEOTIDE SEQUENCE [LARGE SCALE GENOMIC DNA]</scope>
    <source>
        <strain evidence="6 7">AT2.18</strain>
    </source>
</reference>
<feature type="binding site" evidence="4">
    <location>
        <position position="43"/>
    </location>
    <ligand>
        <name>1D-myo-inositol 2-(L-cysteinylamino)-2-deoxy-alpha-D-glucopyranoside</name>
        <dbReference type="ChEBI" id="CHEBI:58887"/>
    </ligand>
</feature>
<evidence type="ECO:0000313" key="7">
    <source>
        <dbReference type="Proteomes" id="UP000550501"/>
    </source>
</evidence>
<gene>
    <name evidence="4" type="primary">mshD</name>
    <name evidence="6" type="ORF">FHR72_002226</name>
</gene>
<comment type="catalytic activity">
    <reaction evidence="4">
        <text>1D-myo-inositol 2-(L-cysteinylamino)-2-deoxy-alpha-D-glucopyranoside + acetyl-CoA = mycothiol + CoA + H(+)</text>
        <dbReference type="Rhea" id="RHEA:26172"/>
        <dbReference type="ChEBI" id="CHEBI:15378"/>
        <dbReference type="ChEBI" id="CHEBI:16768"/>
        <dbReference type="ChEBI" id="CHEBI:57287"/>
        <dbReference type="ChEBI" id="CHEBI:57288"/>
        <dbReference type="ChEBI" id="CHEBI:58887"/>
        <dbReference type="EC" id="2.3.1.189"/>
    </reaction>
</comment>
<accession>A0A839Q5J2</accession>
<feature type="binding site" evidence="4">
    <location>
        <position position="183"/>
    </location>
    <ligand>
        <name>1D-myo-inositol 2-(L-cysteinylamino)-2-deoxy-alpha-D-glucopyranoside</name>
        <dbReference type="ChEBI" id="CHEBI:58887"/>
    </ligand>
</feature>
<sequence length="309" mass="32804">MTSSNPLSDDVGWRTTLSDDDQTAIRDLISAARSADGVAPVGDQVLRELGQPRTRHLVAVRDGAIRGYLNLAPADGDAAAMAELVVHPDARRRGIGAAMIRAALADGGPATRVWAHGNLEPARATAAALNLVAVRELLQMQRTLADLPPTPSVDGVRFATYGGPDDDAEVLRVNNAAFSWHPEQGGWTEAEIAERRDEPWFDPDGFFLAFDADSGALLGFHWTKVHSASLGEVYVVGVDPAAQGRGLGAALTLTGLHHLADRLGGPGRDADVMLYVEADNTAAVKTYRRLGFDVVNSDVAYATETAAHL</sequence>
<dbReference type="Proteomes" id="UP000550501">
    <property type="component" value="Unassembled WGS sequence"/>
</dbReference>
<keyword evidence="3 4" id="KW-0012">Acyltransferase</keyword>
<dbReference type="PANTHER" id="PTHR43617:SF31">
    <property type="entry name" value="MYCOTHIOL ACETYLTRANSFERASE"/>
    <property type="match status" value="1"/>
</dbReference>
<dbReference type="AlphaFoldDB" id="A0A839Q5J2"/>
<dbReference type="InterPro" id="IPR000182">
    <property type="entry name" value="GNAT_dom"/>
</dbReference>
<proteinExistence type="inferred from homology"/>
<dbReference type="Gene3D" id="3.40.630.30">
    <property type="match status" value="1"/>
</dbReference>
<dbReference type="Pfam" id="PF00583">
    <property type="entry name" value="Acetyltransf_1"/>
    <property type="match status" value="2"/>
</dbReference>
<feature type="binding site" evidence="4">
    <location>
        <position position="232"/>
    </location>
    <ligand>
        <name>1D-myo-inositol 2-(L-cysteinylamino)-2-deoxy-alpha-D-glucopyranoside</name>
        <dbReference type="ChEBI" id="CHEBI:58887"/>
    </ligand>
</feature>
<dbReference type="EMBL" id="JACHVU010000004">
    <property type="protein sequence ID" value="MBB2990753.1"/>
    <property type="molecule type" value="Genomic_DNA"/>
</dbReference>
<dbReference type="EC" id="2.3.1.189" evidence="4"/>
<comment type="similarity">
    <text evidence="4">Belongs to the acetyltransferase family. MshD subfamily.</text>
</comment>
<feature type="domain" description="N-acetyltransferase" evidence="5">
    <location>
        <begin position="156"/>
        <end position="309"/>
    </location>
</feature>
<dbReference type="PANTHER" id="PTHR43617">
    <property type="entry name" value="L-AMINO ACID N-ACETYLTRANSFERASE"/>
    <property type="match status" value="1"/>
</dbReference>
<comment type="function">
    <text evidence="4">Catalyzes the transfer of acetyl from acetyl-CoA to desacetylmycothiol (Cys-GlcN-Ins) to form mycothiol.</text>
</comment>
<comment type="caution">
    <text evidence="4">Lacks conserved residue(s) required for the propagation of feature annotation.</text>
</comment>
<feature type="domain" description="N-acetyltransferase" evidence="5">
    <location>
        <begin position="15"/>
        <end position="145"/>
    </location>
</feature>
<dbReference type="PIRSF" id="PIRSF021524">
    <property type="entry name" value="MSH_acetyltransferase"/>
    <property type="match status" value="1"/>
</dbReference>